<sequence>MRINDFEWDEGNALHLQLGHGVTPEEAEEVFANKPFFRKTKQGHYAVFGPTFDGRYLTIIFELKPKGIVRAFTGWDMSRAELQYYKKRRS</sequence>
<dbReference type="KEGG" id="dax:FDQ92_00745"/>
<reference evidence="1 2" key="1">
    <citation type="submission" date="2019-05" db="EMBL/GenBank/DDBJ databases">
        <title>The Complete Genome Sequence of the n-alkane-degrading Desulfoglaeba alkanexedens ALDC reveals multiple alkylsuccinate synthase gene clusters.</title>
        <authorList>
            <person name="Callaghan A.V."/>
            <person name="Davidova I.A."/>
            <person name="Duncan K.E."/>
            <person name="Morris B."/>
            <person name="McInerney M.J."/>
        </authorList>
    </citation>
    <scope>NUCLEOTIDE SEQUENCE [LARGE SCALE GENOMIC DNA]</scope>
    <source>
        <strain evidence="1 2">ALDC</strain>
    </source>
</reference>
<dbReference type="Gene3D" id="3.10.450.530">
    <property type="entry name" value="Ribonuclease toxin, BrnT, of type II toxin-antitoxin system"/>
    <property type="match status" value="1"/>
</dbReference>
<gene>
    <name evidence="1" type="ORF">FDQ92_00745</name>
</gene>
<accession>A0A4P8KZZ0</accession>
<reference evidence="1 2" key="2">
    <citation type="submission" date="2019-05" db="EMBL/GenBank/DDBJ databases">
        <authorList>
            <person name="Suflita J.M."/>
            <person name="Marks C.R."/>
        </authorList>
    </citation>
    <scope>NUCLEOTIDE SEQUENCE [LARGE SCALE GENOMIC DNA]</scope>
    <source>
        <strain evidence="1 2">ALDC</strain>
    </source>
</reference>
<proteinExistence type="predicted"/>
<keyword evidence="2" id="KW-1185">Reference proteome</keyword>
<dbReference type="EMBL" id="CP040098">
    <property type="protein sequence ID" value="QCQ20853.1"/>
    <property type="molecule type" value="Genomic_DNA"/>
</dbReference>
<organism evidence="1 2">
    <name type="scientific">Desulfoglaeba alkanexedens ALDC</name>
    <dbReference type="NCBI Taxonomy" id="980445"/>
    <lineage>
        <taxon>Bacteria</taxon>
        <taxon>Pseudomonadati</taxon>
        <taxon>Thermodesulfobacteriota</taxon>
        <taxon>Syntrophobacteria</taxon>
        <taxon>Syntrophobacterales</taxon>
        <taxon>Syntrophobacteraceae</taxon>
        <taxon>Desulfoglaeba</taxon>
    </lineage>
</organism>
<name>A0A4P8KZZ0_9BACT</name>
<evidence type="ECO:0000313" key="2">
    <source>
        <dbReference type="Proteomes" id="UP000298602"/>
    </source>
</evidence>
<dbReference type="Proteomes" id="UP000298602">
    <property type="component" value="Chromosome"/>
</dbReference>
<dbReference type="InterPro" id="IPR038573">
    <property type="entry name" value="BrnT_sf"/>
</dbReference>
<protein>
    <submittedName>
        <fullName evidence="1">BrnT family toxin</fullName>
    </submittedName>
</protein>
<dbReference type="OrthoDB" id="9798158at2"/>
<dbReference type="RefSeq" id="WP_137422823.1">
    <property type="nucleotide sequence ID" value="NZ_CP040098.1"/>
</dbReference>
<evidence type="ECO:0000313" key="1">
    <source>
        <dbReference type="EMBL" id="QCQ20853.1"/>
    </source>
</evidence>
<dbReference type="AlphaFoldDB" id="A0A4P8KZZ0"/>